<evidence type="ECO:0000313" key="1">
    <source>
        <dbReference type="EMBL" id="MBX71882.1"/>
    </source>
</evidence>
<name>A0A2P2QY02_RHIMU</name>
<sequence>MVWTKSLQTNLTCGYVFHKHSYKNHLQICKPSLNWYFIPLAGKIDY</sequence>
<dbReference type="AlphaFoldDB" id="A0A2P2QY02"/>
<protein>
    <submittedName>
        <fullName evidence="1">Uncharacterized protein</fullName>
    </submittedName>
</protein>
<dbReference type="EMBL" id="GGEC01091398">
    <property type="protein sequence ID" value="MBX71882.1"/>
    <property type="molecule type" value="Transcribed_RNA"/>
</dbReference>
<organism evidence="1">
    <name type="scientific">Rhizophora mucronata</name>
    <name type="common">Asiatic mangrove</name>
    <dbReference type="NCBI Taxonomy" id="61149"/>
    <lineage>
        <taxon>Eukaryota</taxon>
        <taxon>Viridiplantae</taxon>
        <taxon>Streptophyta</taxon>
        <taxon>Embryophyta</taxon>
        <taxon>Tracheophyta</taxon>
        <taxon>Spermatophyta</taxon>
        <taxon>Magnoliopsida</taxon>
        <taxon>eudicotyledons</taxon>
        <taxon>Gunneridae</taxon>
        <taxon>Pentapetalae</taxon>
        <taxon>rosids</taxon>
        <taxon>fabids</taxon>
        <taxon>Malpighiales</taxon>
        <taxon>Rhizophoraceae</taxon>
        <taxon>Rhizophora</taxon>
    </lineage>
</organism>
<accession>A0A2P2QY02</accession>
<reference evidence="1" key="1">
    <citation type="submission" date="2018-02" db="EMBL/GenBank/DDBJ databases">
        <title>Rhizophora mucronata_Transcriptome.</title>
        <authorList>
            <person name="Meera S.P."/>
            <person name="Sreeshan A."/>
            <person name="Augustine A."/>
        </authorList>
    </citation>
    <scope>NUCLEOTIDE SEQUENCE</scope>
    <source>
        <tissue evidence="1">Leaf</tissue>
    </source>
</reference>
<proteinExistence type="predicted"/>